<protein>
    <submittedName>
        <fullName evidence="2">Uncharacterized protein</fullName>
    </submittedName>
</protein>
<accession>A0A5J4Q100</accession>
<gene>
    <name evidence="2" type="ORF">EZS28_055570</name>
</gene>
<feature type="region of interest" description="Disordered" evidence="1">
    <location>
        <begin position="49"/>
        <end position="69"/>
    </location>
</feature>
<evidence type="ECO:0000313" key="3">
    <source>
        <dbReference type="Proteomes" id="UP000324800"/>
    </source>
</evidence>
<dbReference type="OrthoDB" id="18431at2759"/>
<comment type="caution">
    <text evidence="2">The sequence shown here is derived from an EMBL/GenBank/DDBJ whole genome shotgun (WGS) entry which is preliminary data.</text>
</comment>
<feature type="compositionally biased region" description="Low complexity" evidence="1">
    <location>
        <begin position="49"/>
        <end position="63"/>
    </location>
</feature>
<sequence length="131" mass="13957">MKECAHMLCVCGLPTERDAFITALAGATGIHGVGGVAAASNKVIQTNNQQQQQQGISGQSSSIGGEGGVVSSGKRLLTVKNAEAIRVCLMIAEPDYPQAHNQTENSLEGSWNRQDGDGERLGYSWRHIMFL</sequence>
<name>A0A5J4Q100_9EUKA</name>
<proteinExistence type="predicted"/>
<dbReference type="AlphaFoldDB" id="A0A5J4Q100"/>
<dbReference type="EMBL" id="SNRW01047814">
    <property type="protein sequence ID" value="KAA6314534.1"/>
    <property type="molecule type" value="Genomic_DNA"/>
</dbReference>
<feature type="non-terminal residue" evidence="2">
    <location>
        <position position="131"/>
    </location>
</feature>
<evidence type="ECO:0000313" key="2">
    <source>
        <dbReference type="EMBL" id="KAA6314534.1"/>
    </source>
</evidence>
<organism evidence="2 3">
    <name type="scientific">Streblomastix strix</name>
    <dbReference type="NCBI Taxonomy" id="222440"/>
    <lineage>
        <taxon>Eukaryota</taxon>
        <taxon>Metamonada</taxon>
        <taxon>Preaxostyla</taxon>
        <taxon>Oxymonadida</taxon>
        <taxon>Streblomastigidae</taxon>
        <taxon>Streblomastix</taxon>
    </lineage>
</organism>
<reference evidence="2 3" key="1">
    <citation type="submission" date="2019-03" db="EMBL/GenBank/DDBJ databases">
        <title>Single cell metagenomics reveals metabolic interactions within the superorganism composed of flagellate Streblomastix strix and complex community of Bacteroidetes bacteria on its surface.</title>
        <authorList>
            <person name="Treitli S.C."/>
            <person name="Kolisko M."/>
            <person name="Husnik F."/>
            <person name="Keeling P."/>
            <person name="Hampl V."/>
        </authorList>
    </citation>
    <scope>NUCLEOTIDE SEQUENCE [LARGE SCALE GENOMIC DNA]</scope>
    <source>
        <strain evidence="2">ST1C</strain>
    </source>
</reference>
<evidence type="ECO:0000256" key="1">
    <source>
        <dbReference type="SAM" id="MobiDB-lite"/>
    </source>
</evidence>
<dbReference type="Proteomes" id="UP000324800">
    <property type="component" value="Unassembled WGS sequence"/>
</dbReference>